<dbReference type="NCBIfam" id="TIGR03570">
    <property type="entry name" value="NeuD_NnaD"/>
    <property type="match status" value="1"/>
</dbReference>
<feature type="active site" description="Proton acceptor" evidence="2">
    <location>
        <position position="123"/>
    </location>
</feature>
<dbReference type="AlphaFoldDB" id="F3ZS21"/>
<dbReference type="OrthoDB" id="708224at2"/>
<sequence>MYLYGASGHAKVVIDIAEALNIPIQGLFDDNEAISQLLNYSVYPSSSIQKNMEMIISIGNNEIRSRLAQKYQAKYLSLIHPSAIVSPHAMIGEGTVIMQGAVLQVEVEVGNHSIINTACSIDHECKIANFVHISPNSTLCGNVQVGEGSWIGAGTTILPGVKIGKWCTIGAGSVVSKDIPDYSLAVGNRCKILKTLK</sequence>
<evidence type="ECO:0000256" key="1">
    <source>
        <dbReference type="ARBA" id="ARBA00007274"/>
    </source>
</evidence>
<dbReference type="PANTHER" id="PTHR43300:SF7">
    <property type="entry name" value="UDP-N-ACETYLBACILLOSAMINE N-ACETYLTRANSFERASE"/>
    <property type="match status" value="1"/>
</dbReference>
<dbReference type="InterPro" id="IPR001451">
    <property type="entry name" value="Hexapep"/>
</dbReference>
<feature type="site" description="Increases basicity of active site His" evidence="2">
    <location>
        <position position="124"/>
    </location>
</feature>
<dbReference type="EMBL" id="CM001167">
    <property type="protein sequence ID" value="EGJ72042.1"/>
    <property type="molecule type" value="Genomic_DNA"/>
</dbReference>
<dbReference type="InterPro" id="IPR050179">
    <property type="entry name" value="Trans_hexapeptide_repeat"/>
</dbReference>
<dbReference type="STRING" id="679937.Bcop_1854"/>
<dbReference type="eggNOG" id="COG0110">
    <property type="taxonomic scope" value="Bacteria"/>
</dbReference>
<dbReference type="PANTHER" id="PTHR43300">
    <property type="entry name" value="ACETYLTRANSFERASE"/>
    <property type="match status" value="1"/>
</dbReference>
<evidence type="ECO:0000313" key="5">
    <source>
        <dbReference type="EMBL" id="EGJ72042.1"/>
    </source>
</evidence>
<feature type="binding site" evidence="3">
    <location>
        <position position="59"/>
    </location>
    <ligand>
        <name>substrate</name>
    </ligand>
</feature>
<dbReference type="InterPro" id="IPR011004">
    <property type="entry name" value="Trimer_LpxA-like_sf"/>
</dbReference>
<dbReference type="Gene3D" id="3.40.50.20">
    <property type="match status" value="1"/>
</dbReference>
<evidence type="ECO:0000313" key="6">
    <source>
        <dbReference type="Proteomes" id="UP000018439"/>
    </source>
</evidence>
<organism evidence="5 6">
    <name type="scientific">Bacteroides coprosuis DSM 18011</name>
    <dbReference type="NCBI Taxonomy" id="679937"/>
    <lineage>
        <taxon>Bacteria</taxon>
        <taxon>Pseudomonadati</taxon>
        <taxon>Bacteroidota</taxon>
        <taxon>Bacteroidia</taxon>
        <taxon>Bacteroidales</taxon>
        <taxon>Bacteroidaceae</taxon>
        <taxon>Bacteroides</taxon>
    </lineage>
</organism>
<comment type="similarity">
    <text evidence="1">Belongs to the transferase hexapeptide repeat family.</text>
</comment>
<protein>
    <submittedName>
        <fullName evidence="5">Sugar O-acyltransferase, sialic acid O-acetyltransferase NeuD family</fullName>
    </submittedName>
</protein>
<gene>
    <name evidence="5" type="ORF">Bcop_1854</name>
</gene>
<evidence type="ECO:0000256" key="2">
    <source>
        <dbReference type="PIRSR" id="PIRSR620019-1"/>
    </source>
</evidence>
<feature type="binding site" evidence="3">
    <location>
        <position position="132"/>
    </location>
    <ligand>
        <name>acetyl-CoA</name>
        <dbReference type="ChEBI" id="CHEBI:57288"/>
    </ligand>
</feature>
<dbReference type="InterPro" id="IPR020019">
    <property type="entry name" value="AcTrfase_PglD-like"/>
</dbReference>
<keyword evidence="6" id="KW-1185">Reference proteome</keyword>
<dbReference type="Pfam" id="PF17836">
    <property type="entry name" value="PglD_N"/>
    <property type="match status" value="1"/>
</dbReference>
<keyword evidence="5" id="KW-0012">Acyltransferase</keyword>
<feature type="binding site" evidence="3">
    <location>
        <begin position="7"/>
        <end position="9"/>
    </location>
    <ligand>
        <name>substrate</name>
    </ligand>
</feature>
<dbReference type="SUPFAM" id="SSF51161">
    <property type="entry name" value="Trimeric LpxA-like enzymes"/>
    <property type="match status" value="1"/>
</dbReference>
<dbReference type="Gene3D" id="2.160.10.10">
    <property type="entry name" value="Hexapeptide repeat proteins"/>
    <property type="match status" value="1"/>
</dbReference>
<proteinExistence type="inferred from homology"/>
<dbReference type="CDD" id="cd03360">
    <property type="entry name" value="LbH_AT_putative"/>
    <property type="match status" value="1"/>
</dbReference>
<evidence type="ECO:0000256" key="3">
    <source>
        <dbReference type="PIRSR" id="PIRSR620019-2"/>
    </source>
</evidence>
<accession>F3ZS21</accession>
<reference evidence="5 6" key="1">
    <citation type="journal article" date="2011" name="Stand. Genomic Sci.">
        <title>Non-contiguous finished genome sequence of Bacteroides coprosuis type strain (PC139).</title>
        <authorList>
            <person name="Land M."/>
            <person name="Held B."/>
            <person name="Gronow S."/>
            <person name="Abt B."/>
            <person name="Lucas S."/>
            <person name="Del Rio T.G."/>
            <person name="Nolan M."/>
            <person name="Tice H."/>
            <person name="Cheng J.F."/>
            <person name="Pitluck S."/>
            <person name="Liolios K."/>
            <person name="Pagani I."/>
            <person name="Ivanova N."/>
            <person name="Mavromatis K."/>
            <person name="Mikhailova N."/>
            <person name="Pati A."/>
            <person name="Tapia R."/>
            <person name="Han C."/>
            <person name="Goodwin L."/>
            <person name="Chen A."/>
            <person name="Palaniappan K."/>
            <person name="Hauser L."/>
            <person name="Brambilla E.M."/>
            <person name="Rohde M."/>
            <person name="Goker M."/>
            <person name="Detter J.C."/>
            <person name="Woyke T."/>
            <person name="Bristow J."/>
            <person name="Eisen J.A."/>
            <person name="Markowitz V."/>
            <person name="Hugenholtz P."/>
            <person name="Kyrpides N.C."/>
            <person name="Klenk H.P."/>
            <person name="Lapidus A."/>
        </authorList>
    </citation>
    <scope>NUCLEOTIDE SEQUENCE</scope>
    <source>
        <strain evidence="5 6">DSM 18011</strain>
    </source>
</reference>
<dbReference type="InterPro" id="IPR041561">
    <property type="entry name" value="PglD_N"/>
</dbReference>
<dbReference type="Pfam" id="PF00132">
    <property type="entry name" value="Hexapep"/>
    <property type="match status" value="1"/>
</dbReference>
<dbReference type="Proteomes" id="UP000018439">
    <property type="component" value="Chromosome"/>
</dbReference>
<dbReference type="HOGENOM" id="CLU_081811_2_0_10"/>
<feature type="domain" description="PglD N-terminal" evidence="4">
    <location>
        <begin position="2"/>
        <end position="70"/>
    </location>
</feature>
<name>F3ZS21_9BACE</name>
<dbReference type="GO" id="GO:0016746">
    <property type="term" value="F:acyltransferase activity"/>
    <property type="evidence" value="ECO:0007669"/>
    <property type="project" value="UniProtKB-KW"/>
</dbReference>
<keyword evidence="5" id="KW-0808">Transferase</keyword>
<evidence type="ECO:0000259" key="4">
    <source>
        <dbReference type="Pfam" id="PF17836"/>
    </source>
</evidence>